<dbReference type="AlphaFoldDB" id="A0A6C2TXH4"/>
<dbReference type="PANTHER" id="PTHR13767:SF2">
    <property type="entry name" value="PSEUDOURIDYLATE SYNTHASE TRUB1"/>
    <property type="match status" value="1"/>
</dbReference>
<comment type="catalytic activity">
    <reaction evidence="1 5">
        <text>uridine(55) in tRNA = pseudouridine(55) in tRNA</text>
        <dbReference type="Rhea" id="RHEA:42532"/>
        <dbReference type="Rhea" id="RHEA-COMP:10101"/>
        <dbReference type="Rhea" id="RHEA-COMP:10102"/>
        <dbReference type="ChEBI" id="CHEBI:65314"/>
        <dbReference type="ChEBI" id="CHEBI:65315"/>
        <dbReference type="EC" id="5.4.99.25"/>
    </reaction>
</comment>
<dbReference type="NCBIfam" id="TIGR00431">
    <property type="entry name" value="TruB"/>
    <property type="match status" value="1"/>
</dbReference>
<dbReference type="EMBL" id="CAAHFG010000001">
    <property type="protein sequence ID" value="VGO12313.1"/>
    <property type="molecule type" value="Genomic_DNA"/>
</dbReference>
<dbReference type="SUPFAM" id="SSF55120">
    <property type="entry name" value="Pseudouridine synthase"/>
    <property type="match status" value="1"/>
</dbReference>
<proteinExistence type="inferred from homology"/>
<keyword evidence="4 5" id="KW-0413">Isomerase</keyword>
<dbReference type="PANTHER" id="PTHR13767">
    <property type="entry name" value="TRNA-PSEUDOURIDINE SYNTHASE"/>
    <property type="match status" value="1"/>
</dbReference>
<keyword evidence="3 5" id="KW-0819">tRNA processing</keyword>
<evidence type="ECO:0000259" key="7">
    <source>
        <dbReference type="Pfam" id="PF16198"/>
    </source>
</evidence>
<feature type="domain" description="tRNA pseudouridylate synthase B C-terminal" evidence="7">
    <location>
        <begin position="184"/>
        <end position="233"/>
    </location>
</feature>
<dbReference type="RefSeq" id="WP_136077992.1">
    <property type="nucleotide sequence ID" value="NZ_CAAHFG010000001.1"/>
</dbReference>
<dbReference type="InterPro" id="IPR020103">
    <property type="entry name" value="PsdUridine_synth_cat_dom_sf"/>
</dbReference>
<feature type="domain" description="Pseudouridine synthase II N-terminal" evidence="6">
    <location>
        <begin position="34"/>
        <end position="183"/>
    </location>
</feature>
<dbReference type="GO" id="GO:1990481">
    <property type="term" value="P:mRNA pseudouridine synthesis"/>
    <property type="evidence" value="ECO:0007669"/>
    <property type="project" value="TreeGrafter"/>
</dbReference>
<dbReference type="Pfam" id="PF01509">
    <property type="entry name" value="TruB_N"/>
    <property type="match status" value="1"/>
</dbReference>
<gene>
    <name evidence="5 8" type="primary">truB</name>
    <name evidence="8" type="ORF">PDESU_00864</name>
</gene>
<accession>A0A6C2TXH4</accession>
<dbReference type="HAMAP" id="MF_01080">
    <property type="entry name" value="TruB_bact"/>
    <property type="match status" value="1"/>
</dbReference>
<comment type="similarity">
    <text evidence="2 5">Belongs to the pseudouridine synthase TruB family. Type 1 subfamily.</text>
</comment>
<dbReference type="GO" id="GO:0031119">
    <property type="term" value="P:tRNA pseudouridine synthesis"/>
    <property type="evidence" value="ECO:0007669"/>
    <property type="project" value="UniProtKB-UniRule"/>
</dbReference>
<protein>
    <recommendedName>
        <fullName evidence="5">tRNA pseudouridine synthase B</fullName>
        <ecNumber evidence="5">5.4.99.25</ecNumber>
    </recommendedName>
    <alternativeName>
        <fullName evidence="5">tRNA pseudouridine(55) synthase</fullName>
        <shortName evidence="5">Psi55 synthase</shortName>
    </alternativeName>
    <alternativeName>
        <fullName evidence="5">tRNA pseudouridylate synthase</fullName>
    </alternativeName>
    <alternativeName>
        <fullName evidence="5">tRNA-uridine isomerase</fullName>
    </alternativeName>
</protein>
<dbReference type="Proteomes" id="UP000366872">
    <property type="component" value="Unassembled WGS sequence"/>
</dbReference>
<evidence type="ECO:0000256" key="2">
    <source>
        <dbReference type="ARBA" id="ARBA00005642"/>
    </source>
</evidence>
<evidence type="ECO:0000259" key="6">
    <source>
        <dbReference type="Pfam" id="PF01509"/>
    </source>
</evidence>
<dbReference type="InterPro" id="IPR014780">
    <property type="entry name" value="tRNA_psdUridine_synth_TruB"/>
</dbReference>
<dbReference type="InterPro" id="IPR032819">
    <property type="entry name" value="TruB_C"/>
</dbReference>
<dbReference type="Gene3D" id="3.30.2350.10">
    <property type="entry name" value="Pseudouridine synthase"/>
    <property type="match status" value="1"/>
</dbReference>
<evidence type="ECO:0000313" key="9">
    <source>
        <dbReference type="Proteomes" id="UP000366872"/>
    </source>
</evidence>
<dbReference type="GO" id="GO:0160148">
    <property type="term" value="F:tRNA pseudouridine(55) synthase activity"/>
    <property type="evidence" value="ECO:0007669"/>
    <property type="project" value="UniProtKB-EC"/>
</dbReference>
<sequence>MRNRRRREPDPFDGILLVDKPSEWTSHDVVAKIRNHFKLSKVGHGGTLDPLATGLLVVLIGKGTKLSDRIMGGDKVYEGTIHLGITTNSQDADGEVLEEKDASHITREQVEEAIAQNLMGDIEQIPPMVSAIKKNGVPLYKMARKGQEIEREPRKITIFDFDVLEFENPLVKFRVKSTKGTYVRTLAHDLGNILGVGGSLDALRRTGSGPLSIDKAHTMEEILECDRETLQEKAILLTDMMRD</sequence>
<evidence type="ECO:0000256" key="5">
    <source>
        <dbReference type="HAMAP-Rule" id="MF_01080"/>
    </source>
</evidence>
<dbReference type="InterPro" id="IPR002501">
    <property type="entry name" value="PsdUridine_synth_N"/>
</dbReference>
<organism evidence="8 9">
    <name type="scientific">Pontiella desulfatans</name>
    <dbReference type="NCBI Taxonomy" id="2750659"/>
    <lineage>
        <taxon>Bacteria</taxon>
        <taxon>Pseudomonadati</taxon>
        <taxon>Kiritimatiellota</taxon>
        <taxon>Kiritimatiellia</taxon>
        <taxon>Kiritimatiellales</taxon>
        <taxon>Pontiellaceae</taxon>
        <taxon>Pontiella</taxon>
    </lineage>
</organism>
<evidence type="ECO:0000256" key="3">
    <source>
        <dbReference type="ARBA" id="ARBA00022694"/>
    </source>
</evidence>
<reference evidence="8 9" key="1">
    <citation type="submission" date="2019-04" db="EMBL/GenBank/DDBJ databases">
        <authorList>
            <person name="Van Vliet M D."/>
        </authorList>
    </citation>
    <scope>NUCLEOTIDE SEQUENCE [LARGE SCALE GENOMIC DNA]</scope>
    <source>
        <strain evidence="8 9">F1</strain>
    </source>
</reference>
<name>A0A6C2TXH4_PONDE</name>
<evidence type="ECO:0000256" key="4">
    <source>
        <dbReference type="ARBA" id="ARBA00023235"/>
    </source>
</evidence>
<evidence type="ECO:0000313" key="8">
    <source>
        <dbReference type="EMBL" id="VGO12313.1"/>
    </source>
</evidence>
<dbReference type="Pfam" id="PF16198">
    <property type="entry name" value="TruB_C_2"/>
    <property type="match status" value="1"/>
</dbReference>
<dbReference type="EC" id="5.4.99.25" evidence="5"/>
<feature type="active site" description="Nucleophile" evidence="5">
    <location>
        <position position="49"/>
    </location>
</feature>
<keyword evidence="9" id="KW-1185">Reference proteome</keyword>
<dbReference type="CDD" id="cd02573">
    <property type="entry name" value="PseudoU_synth_EcTruB"/>
    <property type="match status" value="1"/>
</dbReference>
<comment type="function">
    <text evidence="5">Responsible for synthesis of pseudouridine from uracil-55 in the psi GC loop of transfer RNAs.</text>
</comment>
<dbReference type="GO" id="GO:0003723">
    <property type="term" value="F:RNA binding"/>
    <property type="evidence" value="ECO:0007669"/>
    <property type="project" value="InterPro"/>
</dbReference>
<evidence type="ECO:0000256" key="1">
    <source>
        <dbReference type="ARBA" id="ARBA00000385"/>
    </source>
</evidence>